<gene>
    <name evidence="4" type="ORF">D9615_003658</name>
</gene>
<feature type="compositionally biased region" description="Polar residues" evidence="2">
    <location>
        <begin position="44"/>
        <end position="54"/>
    </location>
</feature>
<feature type="domain" description="F-box" evidence="3">
    <location>
        <begin position="224"/>
        <end position="270"/>
    </location>
</feature>
<protein>
    <recommendedName>
        <fullName evidence="3">F-box domain-containing protein</fullName>
    </recommendedName>
</protein>
<evidence type="ECO:0000256" key="1">
    <source>
        <dbReference type="ARBA" id="ARBA00022786"/>
    </source>
</evidence>
<dbReference type="PROSITE" id="PS50181">
    <property type="entry name" value="FBOX"/>
    <property type="match status" value="1"/>
</dbReference>
<keyword evidence="5" id="KW-1185">Reference proteome</keyword>
<accession>A0A8H5M7T6</accession>
<dbReference type="Pfam" id="PF19270">
    <property type="entry name" value="FBO_C"/>
    <property type="match status" value="1"/>
</dbReference>
<evidence type="ECO:0000259" key="3">
    <source>
        <dbReference type="PROSITE" id="PS50181"/>
    </source>
</evidence>
<name>A0A8H5M7T6_9AGAR</name>
<evidence type="ECO:0000313" key="4">
    <source>
        <dbReference type="EMBL" id="KAF5383841.1"/>
    </source>
</evidence>
<proteinExistence type="predicted"/>
<dbReference type="Pfam" id="PF12937">
    <property type="entry name" value="F-box-like"/>
    <property type="match status" value="1"/>
</dbReference>
<dbReference type="InterPro" id="IPR036047">
    <property type="entry name" value="F-box-like_dom_sf"/>
</dbReference>
<reference evidence="4 5" key="1">
    <citation type="journal article" date="2020" name="ISME J.">
        <title>Uncovering the hidden diversity of litter-decomposition mechanisms in mushroom-forming fungi.</title>
        <authorList>
            <person name="Floudas D."/>
            <person name="Bentzer J."/>
            <person name="Ahren D."/>
            <person name="Johansson T."/>
            <person name="Persson P."/>
            <person name="Tunlid A."/>
        </authorList>
    </citation>
    <scope>NUCLEOTIDE SEQUENCE [LARGE SCALE GENOMIC DNA]</scope>
    <source>
        <strain evidence="4 5">CBS 661.87</strain>
    </source>
</reference>
<dbReference type="GO" id="GO:0031146">
    <property type="term" value="P:SCF-dependent proteasomal ubiquitin-dependent protein catabolic process"/>
    <property type="evidence" value="ECO:0007669"/>
    <property type="project" value="TreeGrafter"/>
</dbReference>
<evidence type="ECO:0000313" key="5">
    <source>
        <dbReference type="Proteomes" id="UP000565441"/>
    </source>
</evidence>
<dbReference type="GO" id="GO:0019005">
    <property type="term" value="C:SCF ubiquitin ligase complex"/>
    <property type="evidence" value="ECO:0007669"/>
    <property type="project" value="TreeGrafter"/>
</dbReference>
<dbReference type="AlphaFoldDB" id="A0A8H5M7T6"/>
<feature type="region of interest" description="Disordered" evidence="2">
    <location>
        <begin position="30"/>
        <end position="54"/>
    </location>
</feature>
<dbReference type="OrthoDB" id="2117972at2759"/>
<dbReference type="PANTHER" id="PTHR12874:SF9">
    <property type="entry name" value="F-BOX ONLY PROTEIN 48"/>
    <property type="match status" value="1"/>
</dbReference>
<dbReference type="GO" id="GO:0005737">
    <property type="term" value="C:cytoplasm"/>
    <property type="evidence" value="ECO:0007669"/>
    <property type="project" value="TreeGrafter"/>
</dbReference>
<dbReference type="InterPro" id="IPR045464">
    <property type="entry name" value="Hrt3/FBXO9_C"/>
</dbReference>
<evidence type="ECO:0000256" key="2">
    <source>
        <dbReference type="SAM" id="MobiDB-lite"/>
    </source>
</evidence>
<organism evidence="4 5">
    <name type="scientific">Tricholomella constricta</name>
    <dbReference type="NCBI Taxonomy" id="117010"/>
    <lineage>
        <taxon>Eukaryota</taxon>
        <taxon>Fungi</taxon>
        <taxon>Dikarya</taxon>
        <taxon>Basidiomycota</taxon>
        <taxon>Agaricomycotina</taxon>
        <taxon>Agaricomycetes</taxon>
        <taxon>Agaricomycetidae</taxon>
        <taxon>Agaricales</taxon>
        <taxon>Tricholomatineae</taxon>
        <taxon>Lyophyllaceae</taxon>
        <taxon>Tricholomella</taxon>
    </lineage>
</organism>
<dbReference type="InterPro" id="IPR001810">
    <property type="entry name" value="F-box_dom"/>
</dbReference>
<dbReference type="EMBL" id="JAACJP010000006">
    <property type="protein sequence ID" value="KAF5383841.1"/>
    <property type="molecule type" value="Genomic_DNA"/>
</dbReference>
<dbReference type="SUPFAM" id="SSF81383">
    <property type="entry name" value="F-box domain"/>
    <property type="match status" value="1"/>
</dbReference>
<comment type="caution">
    <text evidence="4">The sequence shown here is derived from an EMBL/GenBank/DDBJ whole genome shotgun (WGS) entry which is preliminary data.</text>
</comment>
<feature type="compositionally biased region" description="Low complexity" evidence="2">
    <location>
        <begin position="34"/>
        <end position="43"/>
    </location>
</feature>
<keyword evidence="1" id="KW-0833">Ubl conjugation pathway</keyword>
<dbReference type="PANTHER" id="PTHR12874">
    <property type="entry name" value="F-BOX ONLY PROTEIN 48-RELATED"/>
    <property type="match status" value="1"/>
</dbReference>
<sequence length="479" mass="53717">MQAKEPPTPEEEPLELARFRQEWLAELTRRKAARGAPGKASASQDAVASELQQGSSNATIQSSAVPAAFPQILPSSSTQIIAGVPSALATYTPSTHLAQAPLPPKLGSALSIYRRAVEHEQRGELDDALVLYRQAFRMDGHVDRVYHREEMLASISAAQQEPLHKTASPTTDASVNEMTANMQNSLALKSRAAMPTVRGTGTLASLLDNFPNDLSFQPEVEEVPVHLQKVPDELLVMIIRKLDKTSIERFASVNRKARAITLDSVIWREFVAATYRPPQVADVEDMTLVLERCLYDYRRVYIEHPRVRLDGVYIATCHYVRPGLSENSWVNISHLITYHRYLRFFPNGQVLSLLANEEHTPQQVIPLLKPTLRMKGLYIGTWHLAGTTIQLSDLLDASGRFPIPADNQSSHSHVIESAEGNRYMFVMTLNLVSRPLGRWNKMHIEAYNSVNLETGVMNAVALKQERPFWFSKVRSYHSH</sequence>
<dbReference type="Proteomes" id="UP000565441">
    <property type="component" value="Unassembled WGS sequence"/>
</dbReference>
<dbReference type="Gene3D" id="1.20.1280.50">
    <property type="match status" value="1"/>
</dbReference>